<dbReference type="InterPro" id="IPR050790">
    <property type="entry name" value="ExbB/TolQ_transport"/>
</dbReference>
<dbReference type="PANTHER" id="PTHR30625">
    <property type="entry name" value="PROTEIN TOLQ"/>
    <property type="match status" value="1"/>
</dbReference>
<dbReference type="Pfam" id="PF01618">
    <property type="entry name" value="MotA_ExbB"/>
    <property type="match status" value="1"/>
</dbReference>
<evidence type="ECO:0000256" key="2">
    <source>
        <dbReference type="ARBA" id="ARBA00022448"/>
    </source>
</evidence>
<evidence type="ECO:0000256" key="5">
    <source>
        <dbReference type="ARBA" id="ARBA00022927"/>
    </source>
</evidence>
<dbReference type="GO" id="GO:0005886">
    <property type="term" value="C:plasma membrane"/>
    <property type="evidence" value="ECO:0007669"/>
    <property type="project" value="UniProtKB-SubCell"/>
</dbReference>
<evidence type="ECO:0000256" key="8">
    <source>
        <dbReference type="RuleBase" id="RU004057"/>
    </source>
</evidence>
<dbReference type="OrthoDB" id="9785627at2"/>
<organism evidence="11 12">
    <name type="scientific">Stenomitos frigidus ULC18</name>
    <dbReference type="NCBI Taxonomy" id="2107698"/>
    <lineage>
        <taxon>Bacteria</taxon>
        <taxon>Bacillati</taxon>
        <taxon>Cyanobacteriota</taxon>
        <taxon>Cyanophyceae</taxon>
        <taxon>Leptolyngbyales</taxon>
        <taxon>Leptolyngbyaceae</taxon>
        <taxon>Stenomitos</taxon>
    </lineage>
</organism>
<name>A0A2T1DXQ3_9CYAN</name>
<comment type="caution">
    <text evidence="11">The sequence shown here is derived from an EMBL/GenBank/DDBJ whole genome shotgun (WGS) entry which is preliminary data.</text>
</comment>
<keyword evidence="6 9" id="KW-1133">Transmembrane helix</keyword>
<evidence type="ECO:0000256" key="3">
    <source>
        <dbReference type="ARBA" id="ARBA00022475"/>
    </source>
</evidence>
<keyword evidence="7 9" id="KW-0472">Membrane</keyword>
<evidence type="ECO:0000256" key="7">
    <source>
        <dbReference type="ARBA" id="ARBA00023136"/>
    </source>
</evidence>
<dbReference type="InterPro" id="IPR002898">
    <property type="entry name" value="MotA_ExbB_proton_chnl"/>
</dbReference>
<reference evidence="12" key="1">
    <citation type="submission" date="2018-02" db="EMBL/GenBank/DDBJ databases">
        <authorList>
            <person name="Moore K."/>
            <person name="Momper L."/>
        </authorList>
    </citation>
    <scope>NUCLEOTIDE SEQUENCE [LARGE SCALE GENOMIC DNA]</scope>
    <source>
        <strain evidence="12">ULC18</strain>
    </source>
</reference>
<keyword evidence="12" id="KW-1185">Reference proteome</keyword>
<evidence type="ECO:0000256" key="1">
    <source>
        <dbReference type="ARBA" id="ARBA00004651"/>
    </source>
</evidence>
<keyword evidence="2 8" id="KW-0813">Transport</keyword>
<protein>
    <submittedName>
        <fullName evidence="11">Biopolymer transporter ExbB</fullName>
    </submittedName>
</protein>
<evidence type="ECO:0000313" key="12">
    <source>
        <dbReference type="Proteomes" id="UP000239576"/>
    </source>
</evidence>
<proteinExistence type="inferred from homology"/>
<feature type="transmembrane region" description="Helical" evidence="9">
    <location>
        <begin position="12"/>
        <end position="34"/>
    </location>
</feature>
<keyword evidence="3" id="KW-1003">Cell membrane</keyword>
<dbReference type="RefSeq" id="WP_106259281.1">
    <property type="nucleotide sequence ID" value="NZ_CAWNSW010000035.1"/>
</dbReference>
<reference evidence="11 12" key="2">
    <citation type="submission" date="2018-03" db="EMBL/GenBank/DDBJ databases">
        <title>The ancient ancestry and fast evolution of plastids.</title>
        <authorList>
            <person name="Moore K.R."/>
            <person name="Magnabosco C."/>
            <person name="Momper L."/>
            <person name="Gold D.A."/>
            <person name="Bosak T."/>
            <person name="Fournier G.P."/>
        </authorList>
    </citation>
    <scope>NUCLEOTIDE SEQUENCE [LARGE SCALE GENOMIC DNA]</scope>
    <source>
        <strain evidence="11 12">ULC18</strain>
    </source>
</reference>
<accession>A0A2T1DXQ3</accession>
<evidence type="ECO:0000256" key="4">
    <source>
        <dbReference type="ARBA" id="ARBA00022692"/>
    </source>
</evidence>
<comment type="subcellular location">
    <subcellularLocation>
        <location evidence="1">Cell membrane</location>
        <topology evidence="1">Multi-pass membrane protein</topology>
    </subcellularLocation>
    <subcellularLocation>
        <location evidence="8">Membrane</location>
        <topology evidence="8">Multi-pass membrane protein</topology>
    </subcellularLocation>
</comment>
<comment type="similarity">
    <text evidence="8">Belongs to the exbB/tolQ family.</text>
</comment>
<feature type="domain" description="MotA/TolQ/ExbB proton channel" evidence="10">
    <location>
        <begin position="68"/>
        <end position="190"/>
    </location>
</feature>
<evidence type="ECO:0000256" key="9">
    <source>
        <dbReference type="SAM" id="Phobius"/>
    </source>
</evidence>
<evidence type="ECO:0000313" key="11">
    <source>
        <dbReference type="EMBL" id="PSB25265.1"/>
    </source>
</evidence>
<dbReference type="Proteomes" id="UP000239576">
    <property type="component" value="Unassembled WGS sequence"/>
</dbReference>
<gene>
    <name evidence="11" type="ORF">C7B82_24160</name>
</gene>
<dbReference type="PANTHER" id="PTHR30625:SF15">
    <property type="entry name" value="BIOPOLYMER TRANSPORT PROTEIN EXBB"/>
    <property type="match status" value="1"/>
</dbReference>
<keyword evidence="4 9" id="KW-0812">Transmembrane</keyword>
<dbReference type="AlphaFoldDB" id="A0A2T1DXQ3"/>
<dbReference type="GO" id="GO:0017038">
    <property type="term" value="P:protein import"/>
    <property type="evidence" value="ECO:0007669"/>
    <property type="project" value="TreeGrafter"/>
</dbReference>
<feature type="transmembrane region" description="Helical" evidence="9">
    <location>
        <begin position="158"/>
        <end position="179"/>
    </location>
</feature>
<sequence length="213" mass="23467">MNVAEIFQKGGVTILPLLFLSILALSVIIERAWFWTSVLLKEREIVNRVLDAARRDWATAKEIARQAHEQPIGRFLYSPLQLENADPEMFRLALEATADEELSSMRRGDKVLEAVIALAPLLGLLGTVIGLIISLKSIRIGDIGTASTAGVTTGIGEALISTASGLVVAILSLAFYRLFQGLLFNQVKVFRKAGNDLELLYRQHWLQQASKPL</sequence>
<dbReference type="EMBL" id="PVWK01000127">
    <property type="protein sequence ID" value="PSB25265.1"/>
    <property type="molecule type" value="Genomic_DNA"/>
</dbReference>
<keyword evidence="5 8" id="KW-0653">Protein transport</keyword>
<feature type="transmembrane region" description="Helical" evidence="9">
    <location>
        <begin position="114"/>
        <end position="138"/>
    </location>
</feature>
<evidence type="ECO:0000256" key="6">
    <source>
        <dbReference type="ARBA" id="ARBA00022989"/>
    </source>
</evidence>
<evidence type="ECO:0000259" key="10">
    <source>
        <dbReference type="Pfam" id="PF01618"/>
    </source>
</evidence>